<keyword evidence="1" id="KW-1133">Transmembrane helix</keyword>
<dbReference type="AlphaFoldDB" id="A0A0F9QWR0"/>
<evidence type="ECO:0000313" key="2">
    <source>
        <dbReference type="EMBL" id="KKN46884.1"/>
    </source>
</evidence>
<dbReference type="EMBL" id="LAZR01001307">
    <property type="protein sequence ID" value="KKN46884.1"/>
    <property type="molecule type" value="Genomic_DNA"/>
</dbReference>
<accession>A0A0F9QWR0</accession>
<protein>
    <recommendedName>
        <fullName evidence="3">Phage tail tape measure protein domain-containing protein</fullName>
    </recommendedName>
</protein>
<organism evidence="2">
    <name type="scientific">marine sediment metagenome</name>
    <dbReference type="NCBI Taxonomy" id="412755"/>
    <lineage>
        <taxon>unclassified sequences</taxon>
        <taxon>metagenomes</taxon>
        <taxon>ecological metagenomes</taxon>
    </lineage>
</organism>
<evidence type="ECO:0008006" key="3">
    <source>
        <dbReference type="Google" id="ProtNLM"/>
    </source>
</evidence>
<keyword evidence="1" id="KW-0812">Transmembrane</keyword>
<gene>
    <name evidence="2" type="ORF">LCGC14_0668510</name>
</gene>
<feature type="transmembrane region" description="Helical" evidence="1">
    <location>
        <begin position="459"/>
        <end position="480"/>
    </location>
</feature>
<sequence length="760" mass="78013">MAKSRTTLKQRIALDGGKDIEEELAKIGKVGEKAFALLKKSAKEFEGPGKRLSAAVNRLKNRMLLLRAAGKRVGDSFRNMARRGRALRQGLVRIGRNLALVGAAGLAAAAALFKLAKSGAAAADAAGKTAQGVGLTVTELGRLVFAAEQSGISQEKFLNILTRFNQGLGELAEEERKAGKATKKTGDLTDRAREAYDQFGVTVRDMSKELAGTAKGLIDVDATGTLAARALKGAGITALDATGNMKPLVGQILEFANAFAGVPAGVEKVKSLIDITGTRNARLAAPFFNQTAAGIRNLGDEAERLGVVFSERDFKSGRDTIDALNRAVVSLVGSGVLKGLTDEIGLIFNEDLSRAADAFTAALRRNRDAIVAFSEGKIRQAISLVEDLVAAIQFRDVDVSESGAFILEARDAVIAFAQDVKAAFDDVIVPAFEALVEAADFVAGALNDVFGTDLTGRQLLIAAVVAQLLGIFTALASVVGLVAAGFVAFAAVGSLVVNAIGVIAAAAGVLSAALLAIGAIPALIVAGLAAAVVAIVVFWDDITAAAQAAWTFITGLWGDLADVLGGFADAAAERLVAAFRGAVATIKSLLSSLISLARRAFKAAREALGLSGGGSASGAGVPVLAGGGAVRGPGTPTSDSILARLSDKEFVIQARAVRHYGANLFAALNSMRLPKFSGGGLAEGIARSLTLPLMPIPVFAAGGPVNVPALAPAGKAGTPFTIVLDGQSFPARADQEVAEALGRVALSQARASAGRPPRRL</sequence>
<name>A0A0F9QWR0_9ZZZZ</name>
<reference evidence="2" key="1">
    <citation type="journal article" date="2015" name="Nature">
        <title>Complex archaea that bridge the gap between prokaryotes and eukaryotes.</title>
        <authorList>
            <person name="Spang A."/>
            <person name="Saw J.H."/>
            <person name="Jorgensen S.L."/>
            <person name="Zaremba-Niedzwiedzka K."/>
            <person name="Martijn J."/>
            <person name="Lind A.E."/>
            <person name="van Eijk R."/>
            <person name="Schleper C."/>
            <person name="Guy L."/>
            <person name="Ettema T.J."/>
        </authorList>
    </citation>
    <scope>NUCLEOTIDE SEQUENCE</scope>
</reference>
<feature type="transmembrane region" description="Helical" evidence="1">
    <location>
        <begin position="514"/>
        <end position="539"/>
    </location>
</feature>
<keyword evidence="1" id="KW-0472">Membrane</keyword>
<evidence type="ECO:0000256" key="1">
    <source>
        <dbReference type="SAM" id="Phobius"/>
    </source>
</evidence>
<comment type="caution">
    <text evidence="2">The sequence shown here is derived from an EMBL/GenBank/DDBJ whole genome shotgun (WGS) entry which is preliminary data.</text>
</comment>
<feature type="transmembrane region" description="Helical" evidence="1">
    <location>
        <begin position="486"/>
        <end position="507"/>
    </location>
</feature>
<proteinExistence type="predicted"/>